<dbReference type="Proteomes" id="UP000637423">
    <property type="component" value="Unassembled WGS sequence"/>
</dbReference>
<dbReference type="InterPro" id="IPR036282">
    <property type="entry name" value="Glutathione-S-Trfase_C_sf"/>
</dbReference>
<reference evidence="2" key="1">
    <citation type="journal article" date="2014" name="Int. J. Syst. Evol. Microbiol.">
        <title>Complete genome sequence of Corynebacterium casei LMG S-19264T (=DSM 44701T), isolated from a smear-ripened cheese.</title>
        <authorList>
            <consortium name="US DOE Joint Genome Institute (JGI-PGF)"/>
            <person name="Walter F."/>
            <person name="Albersmeier A."/>
            <person name="Kalinowski J."/>
            <person name="Ruckert C."/>
        </authorList>
    </citation>
    <scope>NUCLEOTIDE SEQUENCE</scope>
    <source>
        <strain evidence="2">CGMCC 1.10998</strain>
    </source>
</reference>
<keyword evidence="3" id="KW-1185">Reference proteome</keyword>
<reference evidence="2" key="2">
    <citation type="submission" date="2020-09" db="EMBL/GenBank/DDBJ databases">
        <authorList>
            <person name="Sun Q."/>
            <person name="Zhou Y."/>
        </authorList>
    </citation>
    <scope>NUCLEOTIDE SEQUENCE</scope>
    <source>
        <strain evidence="2">CGMCC 1.10998</strain>
    </source>
</reference>
<proteinExistence type="predicted"/>
<dbReference type="SUPFAM" id="SSF52833">
    <property type="entry name" value="Thioredoxin-like"/>
    <property type="match status" value="1"/>
</dbReference>
<evidence type="ECO:0000259" key="1">
    <source>
        <dbReference type="PROSITE" id="PS50405"/>
    </source>
</evidence>
<dbReference type="PROSITE" id="PS50405">
    <property type="entry name" value="GST_CTER"/>
    <property type="match status" value="1"/>
</dbReference>
<dbReference type="InterPro" id="IPR004045">
    <property type="entry name" value="Glutathione_S-Trfase_N"/>
</dbReference>
<protein>
    <submittedName>
        <fullName evidence="2">Glutathione S-transferase</fullName>
    </submittedName>
</protein>
<dbReference type="RefSeq" id="WP_188568401.1">
    <property type="nucleotide sequence ID" value="NZ_BMED01000005.1"/>
</dbReference>
<gene>
    <name evidence="2" type="ORF">GCM10011396_45380</name>
</gene>
<dbReference type="Pfam" id="PF13410">
    <property type="entry name" value="GST_C_2"/>
    <property type="match status" value="1"/>
</dbReference>
<dbReference type="InterPro" id="IPR010987">
    <property type="entry name" value="Glutathione-S-Trfase_C-like"/>
</dbReference>
<name>A0A916UYH7_9BURK</name>
<comment type="caution">
    <text evidence="2">The sequence shown here is derived from an EMBL/GenBank/DDBJ whole genome shotgun (WGS) entry which is preliminary data.</text>
</comment>
<dbReference type="AlphaFoldDB" id="A0A916UYH7"/>
<organism evidence="2 3">
    <name type="scientific">Undibacterium terreum</name>
    <dbReference type="NCBI Taxonomy" id="1224302"/>
    <lineage>
        <taxon>Bacteria</taxon>
        <taxon>Pseudomonadati</taxon>
        <taxon>Pseudomonadota</taxon>
        <taxon>Betaproteobacteria</taxon>
        <taxon>Burkholderiales</taxon>
        <taxon>Oxalobacteraceae</taxon>
        <taxon>Undibacterium</taxon>
    </lineage>
</organism>
<evidence type="ECO:0000313" key="3">
    <source>
        <dbReference type="Proteomes" id="UP000637423"/>
    </source>
</evidence>
<dbReference type="CDD" id="cd00299">
    <property type="entry name" value="GST_C_family"/>
    <property type="match status" value="1"/>
</dbReference>
<dbReference type="CDD" id="cd00570">
    <property type="entry name" value="GST_N_family"/>
    <property type="match status" value="1"/>
</dbReference>
<dbReference type="SUPFAM" id="SSF47616">
    <property type="entry name" value="GST C-terminal domain-like"/>
    <property type="match status" value="1"/>
</dbReference>
<feature type="domain" description="GST C-terminal" evidence="1">
    <location>
        <begin position="105"/>
        <end position="240"/>
    </location>
</feature>
<dbReference type="Pfam" id="PF13417">
    <property type="entry name" value="GST_N_3"/>
    <property type="match status" value="1"/>
</dbReference>
<sequence>MADLIFHHYPVSPFSEKVRLIFGFKQLAWKSVMIPSIMPKPDVVALTGGYRRTPVLQIGADIYCDTPLIADVLEKLAPTPSLYPAAVAGLGRTLAQWADTTLFWTAIAYTFQPSAITGILGDITPEQMKAFSMDRAAMRANAPRMSLPEAAGQLMEYLRRLEDMLASGSTFLLGEAASIADFSVYHALWFVRRVPAVAGILDAYPTVLAWMDKIAAFGHYQKEKMTSEQAIEQARNSTPADTSGYAFVDTHGIALGEPVSVMPTDYAFDPVVGELVICSSNEFAIKRNDERAGTVVVHFPRVGFQMKRAE</sequence>
<dbReference type="Gene3D" id="3.40.30.110">
    <property type="match status" value="2"/>
</dbReference>
<accession>A0A916UYH7</accession>
<evidence type="ECO:0000313" key="2">
    <source>
        <dbReference type="EMBL" id="GGC93015.1"/>
    </source>
</evidence>
<dbReference type="EMBL" id="BMED01000005">
    <property type="protein sequence ID" value="GGC93015.1"/>
    <property type="molecule type" value="Genomic_DNA"/>
</dbReference>
<dbReference type="InterPro" id="IPR036249">
    <property type="entry name" value="Thioredoxin-like_sf"/>
</dbReference>